<dbReference type="InterPro" id="IPR055342">
    <property type="entry name" value="MreC_beta-barrel_core"/>
</dbReference>
<proteinExistence type="inferred from homology"/>
<dbReference type="Gene3D" id="2.40.10.350">
    <property type="entry name" value="Rod shape-determining protein MreC, domain 2"/>
    <property type="match status" value="1"/>
</dbReference>
<comment type="similarity">
    <text evidence="1">Belongs to the MreC family.</text>
</comment>
<evidence type="ECO:0000256" key="1">
    <source>
        <dbReference type="ARBA" id="ARBA00009369"/>
    </source>
</evidence>
<dbReference type="Pfam" id="PF04085">
    <property type="entry name" value="MreC"/>
    <property type="match status" value="1"/>
</dbReference>
<sequence length="320" mass="32941">MNRDTRRSRFIFGSLLVLSLLLITIDLRSGSALKGPRSIANSVVSPLQRAATGVAVPIGNFFSEIGSLGSTHQQIQDLRKQNAELKAALVSRTNISGELAQLKGVLDLAGAGRYRTVAGRVIGMGSAAGFAQTITVDVGSANGITPDMTVISTDGLVGRVHSVGTHSCTVILLSDLNFKIGARLAGSEALGIISGEGSQPLSLEILDAQVNVKVGDQLVARGSVGGHPFVPGVPIGVITELSQTPGALTRLAKVRPYAHLGTLDIVGIVVTPPKSDPRDALLPPVPTPTPIPTVTVTVTAAPTITPTTTPSSIPTVKPSN</sequence>
<keyword evidence="3" id="KW-0133">Cell shape</keyword>
<dbReference type="EMBL" id="MLJW01002231">
    <property type="protein sequence ID" value="OIQ75237.1"/>
    <property type="molecule type" value="Genomic_DNA"/>
</dbReference>
<dbReference type="PANTHER" id="PTHR34138:SF1">
    <property type="entry name" value="CELL SHAPE-DETERMINING PROTEIN MREC"/>
    <property type="match status" value="1"/>
</dbReference>
<organism evidence="6">
    <name type="scientific">mine drainage metagenome</name>
    <dbReference type="NCBI Taxonomy" id="410659"/>
    <lineage>
        <taxon>unclassified sequences</taxon>
        <taxon>metagenomes</taxon>
        <taxon>ecological metagenomes</taxon>
    </lineage>
</organism>
<evidence type="ECO:0000256" key="2">
    <source>
        <dbReference type="ARBA" id="ARBA00013855"/>
    </source>
</evidence>
<name>A0A1J5QGX6_9ZZZZ</name>
<comment type="caution">
    <text evidence="6">The sequence shown here is derived from an EMBL/GenBank/DDBJ whole genome shotgun (WGS) entry which is preliminary data.</text>
</comment>
<dbReference type="PANTHER" id="PTHR34138">
    <property type="entry name" value="CELL SHAPE-DETERMINING PROTEIN MREC"/>
    <property type="match status" value="1"/>
</dbReference>
<gene>
    <name evidence="6" type="primary">mreC_12</name>
    <name evidence="6" type="ORF">GALL_430970</name>
</gene>
<dbReference type="GO" id="GO:0005886">
    <property type="term" value="C:plasma membrane"/>
    <property type="evidence" value="ECO:0007669"/>
    <property type="project" value="TreeGrafter"/>
</dbReference>
<dbReference type="InterPro" id="IPR042177">
    <property type="entry name" value="Cell/Rod_1"/>
</dbReference>
<evidence type="ECO:0000256" key="3">
    <source>
        <dbReference type="ARBA" id="ARBA00022960"/>
    </source>
</evidence>
<feature type="domain" description="Rod shape-determining protein MreC beta-barrel core" evidence="5">
    <location>
        <begin position="127"/>
        <end position="269"/>
    </location>
</feature>
<reference evidence="6" key="1">
    <citation type="submission" date="2016-10" db="EMBL/GenBank/DDBJ databases">
        <title>Sequence of Gallionella enrichment culture.</title>
        <authorList>
            <person name="Poehlein A."/>
            <person name="Muehling M."/>
            <person name="Daniel R."/>
        </authorList>
    </citation>
    <scope>NUCLEOTIDE SEQUENCE</scope>
</reference>
<protein>
    <recommendedName>
        <fullName evidence="2">Cell shape-determining protein MreC</fullName>
    </recommendedName>
    <alternativeName>
        <fullName evidence="4">Cell shape protein MreC</fullName>
    </alternativeName>
</protein>
<evidence type="ECO:0000259" key="5">
    <source>
        <dbReference type="Pfam" id="PF04085"/>
    </source>
</evidence>
<dbReference type="PIRSF" id="PIRSF038471">
    <property type="entry name" value="MreC"/>
    <property type="match status" value="1"/>
</dbReference>
<dbReference type="InterPro" id="IPR007221">
    <property type="entry name" value="MreC"/>
</dbReference>
<evidence type="ECO:0000313" key="6">
    <source>
        <dbReference type="EMBL" id="OIQ75237.1"/>
    </source>
</evidence>
<accession>A0A1J5QGX6</accession>
<dbReference type="InterPro" id="IPR042175">
    <property type="entry name" value="Cell/Rod_MreC_2"/>
</dbReference>
<dbReference type="Gene3D" id="2.40.10.340">
    <property type="entry name" value="Rod shape-determining protein MreC, domain 1"/>
    <property type="match status" value="1"/>
</dbReference>
<dbReference type="GO" id="GO:0008360">
    <property type="term" value="P:regulation of cell shape"/>
    <property type="evidence" value="ECO:0007669"/>
    <property type="project" value="UniProtKB-KW"/>
</dbReference>
<dbReference type="AlphaFoldDB" id="A0A1J5QGX6"/>
<evidence type="ECO:0000256" key="4">
    <source>
        <dbReference type="ARBA" id="ARBA00032089"/>
    </source>
</evidence>